<organism evidence="1 2">
    <name type="scientific">Sesamum alatum</name>
    <dbReference type="NCBI Taxonomy" id="300844"/>
    <lineage>
        <taxon>Eukaryota</taxon>
        <taxon>Viridiplantae</taxon>
        <taxon>Streptophyta</taxon>
        <taxon>Embryophyta</taxon>
        <taxon>Tracheophyta</taxon>
        <taxon>Spermatophyta</taxon>
        <taxon>Magnoliopsida</taxon>
        <taxon>eudicotyledons</taxon>
        <taxon>Gunneridae</taxon>
        <taxon>Pentapetalae</taxon>
        <taxon>asterids</taxon>
        <taxon>lamiids</taxon>
        <taxon>Lamiales</taxon>
        <taxon>Pedaliaceae</taxon>
        <taxon>Sesamum</taxon>
    </lineage>
</organism>
<sequence length="111" mass="12789">MTHSNPSPRAKAVMKVCWNYVPEPAICPPIQQKPLYTHVWTPAHDQCFIDAVWDNAMASCSDVYSFDHKKAIKYATAVVNLVMKEAFTVNANYARYIKLKKRFETFSYLIL</sequence>
<evidence type="ECO:0000313" key="2">
    <source>
        <dbReference type="Proteomes" id="UP001293254"/>
    </source>
</evidence>
<accession>A0AAE1XKN0</accession>
<reference evidence="1" key="2">
    <citation type="journal article" date="2024" name="Plant">
        <title>Genomic evolution and insights into agronomic trait innovations of Sesamum species.</title>
        <authorList>
            <person name="Miao H."/>
            <person name="Wang L."/>
            <person name="Qu L."/>
            <person name="Liu H."/>
            <person name="Sun Y."/>
            <person name="Le M."/>
            <person name="Wang Q."/>
            <person name="Wei S."/>
            <person name="Zheng Y."/>
            <person name="Lin W."/>
            <person name="Duan Y."/>
            <person name="Cao H."/>
            <person name="Xiong S."/>
            <person name="Wang X."/>
            <person name="Wei L."/>
            <person name="Li C."/>
            <person name="Ma Q."/>
            <person name="Ju M."/>
            <person name="Zhao R."/>
            <person name="Li G."/>
            <person name="Mu C."/>
            <person name="Tian Q."/>
            <person name="Mei H."/>
            <person name="Zhang T."/>
            <person name="Gao T."/>
            <person name="Zhang H."/>
        </authorList>
    </citation>
    <scope>NUCLEOTIDE SEQUENCE</scope>
    <source>
        <strain evidence="1">3651</strain>
    </source>
</reference>
<dbReference type="AlphaFoldDB" id="A0AAE1XKN0"/>
<name>A0AAE1XKN0_9LAMI</name>
<dbReference type="Proteomes" id="UP001293254">
    <property type="component" value="Unassembled WGS sequence"/>
</dbReference>
<dbReference type="EMBL" id="JACGWO010000012">
    <property type="protein sequence ID" value="KAK4413647.1"/>
    <property type="molecule type" value="Genomic_DNA"/>
</dbReference>
<reference evidence="1" key="1">
    <citation type="submission" date="2020-06" db="EMBL/GenBank/DDBJ databases">
        <authorList>
            <person name="Li T."/>
            <person name="Hu X."/>
            <person name="Zhang T."/>
            <person name="Song X."/>
            <person name="Zhang H."/>
            <person name="Dai N."/>
            <person name="Sheng W."/>
            <person name="Hou X."/>
            <person name="Wei L."/>
        </authorList>
    </citation>
    <scope>NUCLEOTIDE SEQUENCE</scope>
    <source>
        <strain evidence="1">3651</strain>
        <tissue evidence="1">Leaf</tissue>
    </source>
</reference>
<gene>
    <name evidence="1" type="ORF">Salat_2777500</name>
</gene>
<protein>
    <submittedName>
        <fullName evidence="1">Uncharacterized protein</fullName>
    </submittedName>
</protein>
<evidence type="ECO:0000313" key="1">
    <source>
        <dbReference type="EMBL" id="KAK4413647.1"/>
    </source>
</evidence>
<comment type="caution">
    <text evidence="1">The sequence shown here is derived from an EMBL/GenBank/DDBJ whole genome shotgun (WGS) entry which is preliminary data.</text>
</comment>
<keyword evidence="2" id="KW-1185">Reference proteome</keyword>
<proteinExistence type="predicted"/>